<evidence type="ECO:0000256" key="10">
    <source>
        <dbReference type="SAM" id="MobiDB-lite"/>
    </source>
</evidence>
<name>A0A1V8T2N8_9PEZI</name>
<evidence type="ECO:0000256" key="2">
    <source>
        <dbReference type="ARBA" id="ARBA00009063"/>
    </source>
</evidence>
<evidence type="ECO:0000313" key="11">
    <source>
        <dbReference type="EMBL" id="OQO05531.1"/>
    </source>
</evidence>
<keyword evidence="5" id="KW-0653">Protein transport</keyword>
<evidence type="ECO:0000256" key="1">
    <source>
        <dbReference type="ARBA" id="ARBA00004211"/>
    </source>
</evidence>
<dbReference type="AlphaFoldDB" id="A0A1V8T2N8"/>
<dbReference type="OrthoDB" id="342981at2759"/>
<keyword evidence="8" id="KW-0472">Membrane</keyword>
<accession>A0A1V8T2N8</accession>
<dbReference type="GO" id="GO:0015031">
    <property type="term" value="P:protein transport"/>
    <property type="evidence" value="ECO:0007669"/>
    <property type="project" value="UniProtKB-KW"/>
</dbReference>
<dbReference type="GO" id="GO:0006890">
    <property type="term" value="P:retrograde vesicle-mediated transport, Golgi to endoplasmic reticulum"/>
    <property type="evidence" value="ECO:0007669"/>
    <property type="project" value="TreeGrafter"/>
</dbReference>
<evidence type="ECO:0000256" key="6">
    <source>
        <dbReference type="ARBA" id="ARBA00022989"/>
    </source>
</evidence>
<proteinExistence type="inferred from homology"/>
<keyword evidence="4" id="KW-0812">Transmembrane</keyword>
<feature type="region of interest" description="Disordered" evidence="10">
    <location>
        <begin position="62"/>
        <end position="87"/>
    </location>
</feature>
<feature type="compositionally biased region" description="Basic and acidic residues" evidence="10">
    <location>
        <begin position="73"/>
        <end position="87"/>
    </location>
</feature>
<evidence type="ECO:0000256" key="7">
    <source>
        <dbReference type="ARBA" id="ARBA00023054"/>
    </source>
</evidence>
<evidence type="ECO:0000256" key="3">
    <source>
        <dbReference type="ARBA" id="ARBA00022448"/>
    </source>
</evidence>
<dbReference type="GO" id="GO:0031201">
    <property type="term" value="C:SNARE complex"/>
    <property type="evidence" value="ECO:0007669"/>
    <property type="project" value="TreeGrafter"/>
</dbReference>
<keyword evidence="12" id="KW-1185">Reference proteome</keyword>
<keyword evidence="6" id="KW-1133">Transmembrane helix</keyword>
<dbReference type="PANTHER" id="PTHR15959:SF0">
    <property type="entry name" value="SYNTAXIN-18"/>
    <property type="match status" value="1"/>
</dbReference>
<keyword evidence="7 9" id="KW-0175">Coiled coil</keyword>
<dbReference type="GO" id="GO:0005783">
    <property type="term" value="C:endoplasmic reticulum"/>
    <property type="evidence" value="ECO:0007669"/>
    <property type="project" value="TreeGrafter"/>
</dbReference>
<evidence type="ECO:0000313" key="12">
    <source>
        <dbReference type="Proteomes" id="UP000192596"/>
    </source>
</evidence>
<comment type="similarity">
    <text evidence="2">Belongs to the syntaxin family.</text>
</comment>
<gene>
    <name evidence="11" type="ORF">B0A48_09301</name>
</gene>
<dbReference type="EMBL" id="NAJO01000019">
    <property type="protein sequence ID" value="OQO05531.1"/>
    <property type="molecule type" value="Genomic_DNA"/>
</dbReference>
<dbReference type="PANTHER" id="PTHR15959">
    <property type="entry name" value="SYNTAXIN-18"/>
    <property type="match status" value="1"/>
</dbReference>
<comment type="caution">
    <text evidence="11">The sequence shown here is derived from an EMBL/GenBank/DDBJ whole genome shotgun (WGS) entry which is preliminary data.</text>
</comment>
<evidence type="ECO:0000256" key="4">
    <source>
        <dbReference type="ARBA" id="ARBA00022692"/>
    </source>
</evidence>
<dbReference type="InParanoid" id="A0A1V8T2N8"/>
<protein>
    <recommendedName>
        <fullName evidence="13">SNARE-complex protein Syntaxin-18 N-terminal domain-containing protein</fullName>
    </recommendedName>
</protein>
<reference evidence="12" key="1">
    <citation type="submission" date="2017-03" db="EMBL/GenBank/DDBJ databases">
        <title>Genomes of endolithic fungi from Antarctica.</title>
        <authorList>
            <person name="Coleine C."/>
            <person name="Masonjones S."/>
            <person name="Stajich J.E."/>
        </authorList>
    </citation>
    <scope>NUCLEOTIDE SEQUENCE [LARGE SCALE GENOMIC DNA]</scope>
    <source>
        <strain evidence="12">CCFEE 5527</strain>
    </source>
</reference>
<evidence type="ECO:0008006" key="13">
    <source>
        <dbReference type="Google" id="ProtNLM"/>
    </source>
</evidence>
<comment type="subcellular location">
    <subcellularLocation>
        <location evidence="1">Membrane</location>
        <topology evidence="1">Single-pass type IV membrane protein</topology>
    </subcellularLocation>
</comment>
<feature type="coiled-coil region" evidence="9">
    <location>
        <begin position="137"/>
        <end position="164"/>
    </location>
</feature>
<evidence type="ECO:0000256" key="9">
    <source>
        <dbReference type="SAM" id="Coils"/>
    </source>
</evidence>
<organism evidence="11 12">
    <name type="scientific">Cryoendolithus antarcticus</name>
    <dbReference type="NCBI Taxonomy" id="1507870"/>
    <lineage>
        <taxon>Eukaryota</taxon>
        <taxon>Fungi</taxon>
        <taxon>Dikarya</taxon>
        <taxon>Ascomycota</taxon>
        <taxon>Pezizomycotina</taxon>
        <taxon>Dothideomycetes</taxon>
        <taxon>Dothideomycetidae</taxon>
        <taxon>Cladosporiales</taxon>
        <taxon>Cladosporiaceae</taxon>
        <taxon>Cryoendolithus</taxon>
    </lineage>
</organism>
<dbReference type="STRING" id="1507870.A0A1V8T2N8"/>
<dbReference type="Proteomes" id="UP000192596">
    <property type="component" value="Unassembled WGS sequence"/>
</dbReference>
<keyword evidence="3" id="KW-0813">Transport</keyword>
<sequence>MTDLRPALNDVLTGLSALPITHQPYDLTRINAFLQDAYNLHARIADLTRTLRQIRPSYLSTAAPARRRMAGSNHDRSQPLTNQERENFDAESKALLRQLNAAIAKIRQAEDARRKTVDVVALSKRATGGLGALGRWAAGGAVTAKSLEEELEEAREKSVAGFREGVILFLQERLRDAGGL</sequence>
<evidence type="ECO:0000256" key="5">
    <source>
        <dbReference type="ARBA" id="ARBA00022927"/>
    </source>
</evidence>
<evidence type="ECO:0000256" key="8">
    <source>
        <dbReference type="ARBA" id="ARBA00023136"/>
    </source>
</evidence>